<organism evidence="3 4">
    <name type="scientific">Mesorhizobium humile</name>
    <dbReference type="NCBI Taxonomy" id="3072313"/>
    <lineage>
        <taxon>Bacteria</taxon>
        <taxon>Pseudomonadati</taxon>
        <taxon>Pseudomonadota</taxon>
        <taxon>Alphaproteobacteria</taxon>
        <taxon>Hyphomicrobiales</taxon>
        <taxon>Phyllobacteriaceae</taxon>
        <taxon>Mesorhizobium</taxon>
    </lineage>
</organism>
<dbReference type="Pfam" id="PF13417">
    <property type="entry name" value="GST_N_3"/>
    <property type="match status" value="1"/>
</dbReference>
<dbReference type="SFLD" id="SFLDG00358">
    <property type="entry name" value="Main_(cytGST)"/>
    <property type="match status" value="1"/>
</dbReference>
<dbReference type="Gene3D" id="1.20.1050.10">
    <property type="match status" value="1"/>
</dbReference>
<dbReference type="SFLD" id="SFLDG01150">
    <property type="entry name" value="Main.1:_Beta-like"/>
    <property type="match status" value="1"/>
</dbReference>
<evidence type="ECO:0000259" key="1">
    <source>
        <dbReference type="PROSITE" id="PS50404"/>
    </source>
</evidence>
<evidence type="ECO:0000313" key="4">
    <source>
        <dbReference type="Proteomes" id="UP001280156"/>
    </source>
</evidence>
<protein>
    <submittedName>
        <fullName evidence="3">Glutathione S-transferase family protein</fullName>
    </submittedName>
</protein>
<proteinExistence type="predicted"/>
<evidence type="ECO:0000259" key="2">
    <source>
        <dbReference type="PROSITE" id="PS50405"/>
    </source>
</evidence>
<dbReference type="InterPro" id="IPR036249">
    <property type="entry name" value="Thioredoxin-like_sf"/>
</dbReference>
<keyword evidence="4" id="KW-1185">Reference proteome</keyword>
<dbReference type="PROSITE" id="PS50405">
    <property type="entry name" value="GST_CTER"/>
    <property type="match status" value="1"/>
</dbReference>
<dbReference type="CDD" id="cd03046">
    <property type="entry name" value="GST_N_GTT1_like"/>
    <property type="match status" value="1"/>
</dbReference>
<comment type="caution">
    <text evidence="3">The sequence shown here is derived from an EMBL/GenBank/DDBJ whole genome shotgun (WGS) entry which is preliminary data.</text>
</comment>
<dbReference type="Gene3D" id="3.40.30.10">
    <property type="entry name" value="Glutaredoxin"/>
    <property type="match status" value="1"/>
</dbReference>
<dbReference type="InterPro" id="IPR040079">
    <property type="entry name" value="Glutathione_S-Trfase"/>
</dbReference>
<name>A0ABU4YAU0_9HYPH</name>
<dbReference type="InterPro" id="IPR004045">
    <property type="entry name" value="Glutathione_S-Trfase_N"/>
</dbReference>
<evidence type="ECO:0000313" key="3">
    <source>
        <dbReference type="EMBL" id="MDX8483831.1"/>
    </source>
</evidence>
<dbReference type="PROSITE" id="PS50404">
    <property type="entry name" value="GST_NTER"/>
    <property type="match status" value="1"/>
</dbReference>
<feature type="domain" description="GST C-terminal" evidence="2">
    <location>
        <begin position="86"/>
        <end position="207"/>
    </location>
</feature>
<sequence length="216" mass="23924">MQDSIMYKAVGSRGSRVSRVLWMLEELGQPYEFVEVKLRSPEAFALNPSGKVPILIDGDLEITDSAAICVYLADKHAEQGMGATPGLAGRAEMDSWMHFAQSELEAPLWNKLRHRFLLPRDVRVDVGPAAAYDFASEIKALDRRLGDRPFALGDRFSAVDVLLGDMGGWARAGRFPIESERVDAYFDRVLSRPARARAQANASARKSESIFGKHDA</sequence>
<dbReference type="InterPro" id="IPR010987">
    <property type="entry name" value="Glutathione-S-Trfase_C-like"/>
</dbReference>
<dbReference type="RefSeq" id="WP_320294064.1">
    <property type="nucleotide sequence ID" value="NZ_JAVIIU010000002.1"/>
</dbReference>
<dbReference type="InterPro" id="IPR036282">
    <property type="entry name" value="Glutathione-S-Trfase_C_sf"/>
</dbReference>
<dbReference type="SUPFAM" id="SSF52833">
    <property type="entry name" value="Thioredoxin-like"/>
    <property type="match status" value="1"/>
</dbReference>
<gene>
    <name evidence="3" type="ORF">RFM52_01390</name>
</gene>
<accession>A0ABU4YAU0</accession>
<dbReference type="SFLD" id="SFLDS00019">
    <property type="entry name" value="Glutathione_Transferase_(cytos"/>
    <property type="match status" value="1"/>
</dbReference>
<dbReference type="EMBL" id="JAVIIV010000001">
    <property type="protein sequence ID" value="MDX8483831.1"/>
    <property type="molecule type" value="Genomic_DNA"/>
</dbReference>
<reference evidence="3 4" key="1">
    <citation type="submission" date="2023-08" db="EMBL/GenBank/DDBJ databases">
        <title>Implementing the SeqCode for naming new Mesorhizobium species isolated from Vachellia karroo root nodules.</title>
        <authorList>
            <person name="Van Lill M."/>
        </authorList>
    </citation>
    <scope>NUCLEOTIDE SEQUENCE [LARGE SCALE GENOMIC DNA]</scope>
    <source>
        <strain evidence="3 4">VK2B</strain>
    </source>
</reference>
<dbReference type="PANTHER" id="PTHR44051:SF8">
    <property type="entry name" value="GLUTATHIONE S-TRANSFERASE GSTA"/>
    <property type="match status" value="1"/>
</dbReference>
<dbReference type="Proteomes" id="UP001280156">
    <property type="component" value="Unassembled WGS sequence"/>
</dbReference>
<dbReference type="SUPFAM" id="SSF47616">
    <property type="entry name" value="GST C-terminal domain-like"/>
    <property type="match status" value="1"/>
</dbReference>
<dbReference type="CDD" id="cd03207">
    <property type="entry name" value="GST_C_8"/>
    <property type="match status" value="1"/>
</dbReference>
<feature type="domain" description="GST N-terminal" evidence="1">
    <location>
        <begin position="4"/>
        <end position="80"/>
    </location>
</feature>
<dbReference type="PANTHER" id="PTHR44051">
    <property type="entry name" value="GLUTATHIONE S-TRANSFERASE-RELATED"/>
    <property type="match status" value="1"/>
</dbReference>